<name>A0A4R6RAC8_9FIRM</name>
<dbReference type="RefSeq" id="WP_133531305.1">
    <property type="nucleotide sequence ID" value="NZ_SNXX01000045.1"/>
</dbReference>
<gene>
    <name evidence="1" type="ORF">C7957_1456</name>
</gene>
<organism evidence="1 2">
    <name type="scientific">Halanaerobium saccharolyticum</name>
    <dbReference type="NCBI Taxonomy" id="43595"/>
    <lineage>
        <taxon>Bacteria</taxon>
        <taxon>Bacillati</taxon>
        <taxon>Bacillota</taxon>
        <taxon>Clostridia</taxon>
        <taxon>Halanaerobiales</taxon>
        <taxon>Halanaerobiaceae</taxon>
        <taxon>Halanaerobium</taxon>
    </lineage>
</organism>
<dbReference type="Proteomes" id="UP000295176">
    <property type="component" value="Unassembled WGS sequence"/>
</dbReference>
<proteinExistence type="predicted"/>
<dbReference type="AlphaFoldDB" id="A0A4R6RAC8"/>
<dbReference type="PROSITE" id="PS51257">
    <property type="entry name" value="PROKAR_LIPOPROTEIN"/>
    <property type="match status" value="1"/>
</dbReference>
<evidence type="ECO:0000313" key="2">
    <source>
        <dbReference type="Proteomes" id="UP000295176"/>
    </source>
</evidence>
<reference evidence="1 2" key="1">
    <citation type="submission" date="2019-03" db="EMBL/GenBank/DDBJ databases">
        <title>Subsurface microbial communities from deep shales in Ohio and West Virginia, USA.</title>
        <authorList>
            <person name="Wrighton K."/>
        </authorList>
    </citation>
    <scope>NUCLEOTIDE SEQUENCE [LARGE SCALE GENOMIC DNA]</scope>
    <source>
        <strain evidence="1 2">MSL 7</strain>
    </source>
</reference>
<accession>A0A4R6RAC8</accession>
<evidence type="ECO:0000313" key="1">
    <source>
        <dbReference type="EMBL" id="TDP83061.1"/>
    </source>
</evidence>
<comment type="caution">
    <text evidence="1">The sequence shown here is derived from an EMBL/GenBank/DDBJ whole genome shotgun (WGS) entry which is preliminary data.</text>
</comment>
<dbReference type="Gene3D" id="2.60.40.1080">
    <property type="match status" value="1"/>
</dbReference>
<sequence>MKKLMLVVISIILIFILTGCGSDSINNTIEDEINDPTAGEIKVSFIAEENLTAAQSNEVTAQVNSGRYQHFEFNQSNYAEKYKNLEESNLVGRYTPESMIVEINSIQLANPNSQRPISKVARIDRAERSSSVILPAFDLTLANKIIDASYLYESNFNEYSNVNMTFNIKNAERRQERFSAVSEIHVDLGEEYRDVDLGAFRKEGTVHVFQLSDLIPLDGNSEASVLDILFDDQVEEAFMINPFLEGKDYIDGIAPYFWSEERPLWSRRGYMIYLPGLNFDLNTDGNHLVFSWQLKDLIEVYAPEGTADKSEHIVTLNLENPFPINFKLEKLSEDQSGDGSSKLDKEITHLEGRYYDLMDKEIVLKWVNPTSNNFKQVIINRSLTDFPEGIDDGETVYQDNFPLFKDEDIERNKEYYYRIMVEDFNGNITPGETIKVDSEPFQLIDLELKNENWREVLPEQITINAGEEYFIEAIGYIEHDEYSRENVSVAPDWTTTDAEVADLKYKKGESTYIEAVKPGETIIKAELDPAFGEVTEAQIKVIVE</sequence>
<dbReference type="EMBL" id="SNXX01000045">
    <property type="protein sequence ID" value="TDP83061.1"/>
    <property type="molecule type" value="Genomic_DNA"/>
</dbReference>
<protein>
    <submittedName>
        <fullName evidence="1">Uncharacterized protein</fullName>
    </submittedName>
</protein>